<dbReference type="GO" id="GO:0005886">
    <property type="term" value="C:plasma membrane"/>
    <property type="evidence" value="ECO:0007669"/>
    <property type="project" value="TreeGrafter"/>
</dbReference>
<evidence type="ECO:0000313" key="6">
    <source>
        <dbReference type="Proteomes" id="UP000094379"/>
    </source>
</evidence>
<dbReference type="PROSITE" id="PS50887">
    <property type="entry name" value="GGDEF"/>
    <property type="match status" value="1"/>
</dbReference>
<dbReference type="SMART" id="SM00065">
    <property type="entry name" value="GAF"/>
    <property type="match status" value="1"/>
</dbReference>
<dbReference type="PANTHER" id="PTHR45138:SF9">
    <property type="entry name" value="DIGUANYLATE CYCLASE DGCM-RELATED"/>
    <property type="match status" value="1"/>
</dbReference>
<evidence type="ECO:0000259" key="4">
    <source>
        <dbReference type="PROSITE" id="PS50887"/>
    </source>
</evidence>
<dbReference type="InterPro" id="IPR003018">
    <property type="entry name" value="GAF"/>
</dbReference>
<sequence>MKNRADMSHPIVSDDYFQQWQDLLDLFAEFMEVPVVLLTHLNESDELAVMVKNRAIENPYQINQKFNLTGSDTYCEFAIRQQQTLFVANANEDPQWKDKYDHNLGMVNYLGVPVIWPNGDPFGTLCVLDTKTHYYSELQIKMMVQLRNIFEANLDILEKNFELEEVAKTLEYLANTDDLTGLWNRRAFIAQAETELQRTSRYNRTLCLLMFDIDDFKRINDLHGHNTGDEAIKLFSECIMTSKRSYDIFGRIGGEEFAMILPETELASALTLAERMRECVENLTLPLVSGENVSFTVSIGLTEYSEQDDGIFALLSRADRNLYIAKHQGKNCVVA</sequence>
<evidence type="ECO:0000256" key="2">
    <source>
        <dbReference type="ARBA" id="ARBA00012528"/>
    </source>
</evidence>
<dbReference type="SUPFAM" id="SSF55781">
    <property type="entry name" value="GAF domain-like"/>
    <property type="match status" value="1"/>
</dbReference>
<dbReference type="InterPro" id="IPR043128">
    <property type="entry name" value="Rev_trsase/Diguanyl_cyclase"/>
</dbReference>
<dbReference type="RefSeq" id="WP_245652025.1">
    <property type="nucleotide sequence ID" value="NZ_MCRI01000004.1"/>
</dbReference>
<protein>
    <recommendedName>
        <fullName evidence="2">diguanylate cyclase</fullName>
        <ecNumber evidence="2">2.7.7.65</ecNumber>
    </recommendedName>
</protein>
<dbReference type="Pfam" id="PF00990">
    <property type="entry name" value="GGDEF"/>
    <property type="match status" value="1"/>
</dbReference>
<dbReference type="InterPro" id="IPR000160">
    <property type="entry name" value="GGDEF_dom"/>
</dbReference>
<dbReference type="InterPro" id="IPR050469">
    <property type="entry name" value="Diguanylate_Cyclase"/>
</dbReference>
<feature type="domain" description="GGDEF" evidence="4">
    <location>
        <begin position="204"/>
        <end position="335"/>
    </location>
</feature>
<comment type="caution">
    <text evidence="5">The sequence shown here is derived from an EMBL/GenBank/DDBJ whole genome shotgun (WGS) entry which is preliminary data.</text>
</comment>
<name>A0A1E3GW26_9GAMM</name>
<dbReference type="InterPro" id="IPR029787">
    <property type="entry name" value="Nucleotide_cyclase"/>
</dbReference>
<dbReference type="FunFam" id="3.30.70.270:FF:000001">
    <property type="entry name" value="Diguanylate cyclase domain protein"/>
    <property type="match status" value="1"/>
</dbReference>
<accession>A0A1E3GW26</accession>
<dbReference type="EMBL" id="MCRI01000004">
    <property type="protein sequence ID" value="ODN67551.1"/>
    <property type="molecule type" value="Genomic_DNA"/>
</dbReference>
<organism evidence="5 6">
    <name type="scientific">Methylophaga muralis</name>
    <dbReference type="NCBI Taxonomy" id="291169"/>
    <lineage>
        <taxon>Bacteria</taxon>
        <taxon>Pseudomonadati</taxon>
        <taxon>Pseudomonadota</taxon>
        <taxon>Gammaproteobacteria</taxon>
        <taxon>Thiotrichales</taxon>
        <taxon>Piscirickettsiaceae</taxon>
        <taxon>Methylophaga</taxon>
    </lineage>
</organism>
<keyword evidence="6" id="KW-1185">Reference proteome</keyword>
<dbReference type="EC" id="2.7.7.65" evidence="2"/>
<reference evidence="5 6" key="1">
    <citation type="submission" date="2016-07" db="EMBL/GenBank/DDBJ databases">
        <title>Draft Genome Sequence of Methylophaga muralis Bur 1.</title>
        <authorList>
            <person name="Vasilenko O.V."/>
            <person name="Doronina N.V."/>
            <person name="Shmareva M.N."/>
            <person name="Tarlachkov S.V."/>
            <person name="Mustakhimov I."/>
            <person name="Trotsenko Y.A."/>
        </authorList>
    </citation>
    <scope>NUCLEOTIDE SEQUENCE [LARGE SCALE GENOMIC DNA]</scope>
    <source>
        <strain evidence="5 6">Bur 1</strain>
    </source>
</reference>
<dbReference type="GO" id="GO:0043709">
    <property type="term" value="P:cell adhesion involved in single-species biofilm formation"/>
    <property type="evidence" value="ECO:0007669"/>
    <property type="project" value="TreeGrafter"/>
</dbReference>
<dbReference type="GO" id="GO:1902201">
    <property type="term" value="P:negative regulation of bacterial-type flagellum-dependent cell motility"/>
    <property type="evidence" value="ECO:0007669"/>
    <property type="project" value="TreeGrafter"/>
</dbReference>
<comment type="cofactor">
    <cofactor evidence="1">
        <name>Mg(2+)</name>
        <dbReference type="ChEBI" id="CHEBI:18420"/>
    </cofactor>
</comment>
<dbReference type="PATRIC" id="fig|291169.3.peg.661"/>
<dbReference type="Proteomes" id="UP000094379">
    <property type="component" value="Unassembled WGS sequence"/>
</dbReference>
<dbReference type="STRING" id="291169.A9E74_00659"/>
<evidence type="ECO:0000256" key="1">
    <source>
        <dbReference type="ARBA" id="ARBA00001946"/>
    </source>
</evidence>
<dbReference type="NCBIfam" id="TIGR00254">
    <property type="entry name" value="GGDEF"/>
    <property type="match status" value="1"/>
</dbReference>
<proteinExistence type="predicted"/>
<dbReference type="Gene3D" id="3.30.450.40">
    <property type="match status" value="1"/>
</dbReference>
<dbReference type="SUPFAM" id="SSF55073">
    <property type="entry name" value="Nucleotide cyclase"/>
    <property type="match status" value="1"/>
</dbReference>
<dbReference type="AlphaFoldDB" id="A0A1E3GW26"/>
<dbReference type="Pfam" id="PF01590">
    <property type="entry name" value="GAF"/>
    <property type="match status" value="1"/>
</dbReference>
<evidence type="ECO:0000256" key="3">
    <source>
        <dbReference type="ARBA" id="ARBA00034247"/>
    </source>
</evidence>
<dbReference type="GO" id="GO:0052621">
    <property type="term" value="F:diguanylate cyclase activity"/>
    <property type="evidence" value="ECO:0007669"/>
    <property type="project" value="UniProtKB-EC"/>
</dbReference>
<dbReference type="CDD" id="cd01949">
    <property type="entry name" value="GGDEF"/>
    <property type="match status" value="1"/>
</dbReference>
<gene>
    <name evidence="5" type="primary">pleD_3</name>
    <name evidence="5" type="ORF">A9E74_00659</name>
</gene>
<comment type="catalytic activity">
    <reaction evidence="3">
        <text>2 GTP = 3',3'-c-di-GMP + 2 diphosphate</text>
        <dbReference type="Rhea" id="RHEA:24898"/>
        <dbReference type="ChEBI" id="CHEBI:33019"/>
        <dbReference type="ChEBI" id="CHEBI:37565"/>
        <dbReference type="ChEBI" id="CHEBI:58805"/>
        <dbReference type="EC" id="2.7.7.65"/>
    </reaction>
</comment>
<dbReference type="InterPro" id="IPR029016">
    <property type="entry name" value="GAF-like_dom_sf"/>
</dbReference>
<dbReference type="PANTHER" id="PTHR45138">
    <property type="entry name" value="REGULATORY COMPONENTS OF SENSORY TRANSDUCTION SYSTEM"/>
    <property type="match status" value="1"/>
</dbReference>
<evidence type="ECO:0000313" key="5">
    <source>
        <dbReference type="EMBL" id="ODN67551.1"/>
    </source>
</evidence>
<dbReference type="SMART" id="SM00267">
    <property type="entry name" value="GGDEF"/>
    <property type="match status" value="1"/>
</dbReference>
<dbReference type="Gene3D" id="3.30.70.270">
    <property type="match status" value="1"/>
</dbReference>